<feature type="compositionally biased region" description="Basic and acidic residues" evidence="2">
    <location>
        <begin position="197"/>
        <end position="207"/>
    </location>
</feature>
<feature type="compositionally biased region" description="Basic and acidic residues" evidence="2">
    <location>
        <begin position="424"/>
        <end position="439"/>
    </location>
</feature>
<protein>
    <recommendedName>
        <fullName evidence="7">RNA polymerase II-associated protein 1 N-terminal domain-containing protein</fullName>
    </recommendedName>
</protein>
<feature type="domain" description="RPAP1 C-terminal" evidence="3">
    <location>
        <begin position="534"/>
        <end position="598"/>
    </location>
</feature>
<dbReference type="InterPro" id="IPR013929">
    <property type="entry name" value="RPAP1_C"/>
</dbReference>
<sequence length="745" mass="84924">MEKSTLKKKDQVLLETGNISNSSKDNPRKQLWRRNDILNDDDLEKAQSEFLQSPAHKNPAASIINKSDDHKNSSNSQTLSSNLQGSNASDSKLPEKKGFGKFHSNVDSLEDEIAPAAQLILSAPPEIKTVSTKSTKPDQVNSSKPKKHYPLNKPFSNSTETTIENSDLRKPEIEKSIQSEPKNSVKIQQEHSLPQTRVEESEEHNQNEVEVNSENFSLKPKKKMSIFAQKRMLQKMKNETQPENQGFSQRQEKLIPTNIPSITDFLTGHIEEDEVDPVDELSEFPTYKDGFPKMFIDKPALETTIKSDFEEEIVQKKLEKIKSTGSSKKKVSFSPDVFEKELDKSTADNQGAIRDPGSLLELDKITFEKENSEKIKSMSLDEIQAAQDEIKATISEKGLQFLLQRSKQRLNLSQTNQSIINSQEKQESEPKNEPKDKNISSRVNHPISDNNLNSKPLVNDPDMEFYERVKNIYLENQIPETEKMEWISSFLQARSPSERVLDKIKKESERAARTVSNIISGTSGTLLDDPASHIRFDFNGTIIDVLDERPTSLGLHHHGEDPDAAGYTIPELLHLMRSSVSSQKIISVKIVGKILENINLNAFEFKDAYATYMCWLDWEGELYFPPLWFDTNLTVQAEAIRSTWYWIVQMPNHKTLLNQDNLASDPLVDSAEIIQRTFSSLSRFLDQLLEKESKLVDLFKLEYLPPIITNLALEIFTSLISLSDEFEHLLKYHASLYEQINKMQK</sequence>
<reference evidence="5 6" key="1">
    <citation type="journal article" date="2018" name="MBio">
        <title>Comparative Genomics Reveals the Core Gene Toolbox for the Fungus-Insect Symbiosis.</title>
        <authorList>
            <person name="Wang Y."/>
            <person name="Stata M."/>
            <person name="Wang W."/>
            <person name="Stajich J.E."/>
            <person name="White M.M."/>
            <person name="Moncalvo J.M."/>
        </authorList>
    </citation>
    <scope>NUCLEOTIDE SEQUENCE [LARGE SCALE GENOMIC DNA]</scope>
    <source>
        <strain evidence="5 6">SC-DP-2</strain>
    </source>
</reference>
<dbReference type="PANTHER" id="PTHR21483">
    <property type="entry name" value="RNA POLYMERASE II-ASSOCIATED PROTEIN 1"/>
    <property type="match status" value="1"/>
</dbReference>
<feature type="compositionally biased region" description="Basic and acidic residues" evidence="2">
    <location>
        <begin position="25"/>
        <end position="37"/>
    </location>
</feature>
<proteinExistence type="inferred from homology"/>
<organism evidence="5 6">
    <name type="scientific">Smittium megazygosporum</name>
    <dbReference type="NCBI Taxonomy" id="133381"/>
    <lineage>
        <taxon>Eukaryota</taxon>
        <taxon>Fungi</taxon>
        <taxon>Fungi incertae sedis</taxon>
        <taxon>Zoopagomycota</taxon>
        <taxon>Kickxellomycotina</taxon>
        <taxon>Harpellomycetes</taxon>
        <taxon>Harpellales</taxon>
        <taxon>Legeriomycetaceae</taxon>
        <taxon>Smittium</taxon>
    </lineage>
</organism>
<dbReference type="Proteomes" id="UP000245609">
    <property type="component" value="Unassembled WGS sequence"/>
</dbReference>
<evidence type="ECO:0000313" key="5">
    <source>
        <dbReference type="EMBL" id="PVV00820.1"/>
    </source>
</evidence>
<comment type="similarity">
    <text evidence="1">Belongs to the RPAP1 family.</text>
</comment>
<evidence type="ECO:0000259" key="4">
    <source>
        <dbReference type="Pfam" id="PF08621"/>
    </source>
</evidence>
<evidence type="ECO:0000256" key="2">
    <source>
        <dbReference type="SAM" id="MobiDB-lite"/>
    </source>
</evidence>
<keyword evidence="6" id="KW-1185">Reference proteome</keyword>
<dbReference type="STRING" id="133381.A0A2T9Z8B6"/>
<evidence type="ECO:0008006" key="7">
    <source>
        <dbReference type="Google" id="ProtNLM"/>
    </source>
</evidence>
<evidence type="ECO:0000259" key="3">
    <source>
        <dbReference type="Pfam" id="PF08620"/>
    </source>
</evidence>
<evidence type="ECO:0000256" key="1">
    <source>
        <dbReference type="ARBA" id="ARBA00009953"/>
    </source>
</evidence>
<feature type="region of interest" description="Disordered" evidence="2">
    <location>
        <begin position="419"/>
        <end position="459"/>
    </location>
</feature>
<dbReference type="AlphaFoldDB" id="A0A2T9Z8B6"/>
<feature type="compositionally biased region" description="Basic and acidic residues" evidence="2">
    <location>
        <begin position="166"/>
        <end position="177"/>
    </location>
</feature>
<dbReference type="PANTHER" id="PTHR21483:SF18">
    <property type="entry name" value="RNA POLYMERASE II-ASSOCIATED PROTEIN 1"/>
    <property type="match status" value="1"/>
</dbReference>
<gene>
    <name evidence="5" type="ORF">BB560_004784</name>
</gene>
<dbReference type="EMBL" id="MBFS01001622">
    <property type="protein sequence ID" value="PVV00820.1"/>
    <property type="molecule type" value="Genomic_DNA"/>
</dbReference>
<dbReference type="Pfam" id="PF08621">
    <property type="entry name" value="RPAP1_N"/>
    <property type="match status" value="1"/>
</dbReference>
<feature type="compositionally biased region" description="Polar residues" evidence="2">
    <location>
        <begin position="154"/>
        <end position="165"/>
    </location>
</feature>
<dbReference type="GO" id="GO:0006366">
    <property type="term" value="P:transcription by RNA polymerase II"/>
    <property type="evidence" value="ECO:0007669"/>
    <property type="project" value="InterPro"/>
</dbReference>
<feature type="compositionally biased region" description="Polar residues" evidence="2">
    <location>
        <begin position="440"/>
        <end position="456"/>
    </location>
</feature>
<dbReference type="Pfam" id="PF08620">
    <property type="entry name" value="RPAP1_C"/>
    <property type="match status" value="1"/>
</dbReference>
<feature type="compositionally biased region" description="Polar residues" evidence="2">
    <location>
        <begin position="129"/>
        <end position="143"/>
    </location>
</feature>
<feature type="region of interest" description="Disordered" evidence="2">
    <location>
        <begin position="120"/>
        <end position="215"/>
    </location>
</feature>
<name>A0A2T9Z8B6_9FUNG</name>
<evidence type="ECO:0000313" key="6">
    <source>
        <dbReference type="Proteomes" id="UP000245609"/>
    </source>
</evidence>
<dbReference type="OrthoDB" id="348201at2759"/>
<accession>A0A2T9Z8B6</accession>
<feature type="domain" description="RPAP1 N-terminal" evidence="4">
    <location>
        <begin position="367"/>
        <end position="409"/>
    </location>
</feature>
<comment type="caution">
    <text evidence="5">The sequence shown here is derived from an EMBL/GenBank/DDBJ whole genome shotgun (WGS) entry which is preliminary data.</text>
</comment>
<feature type="compositionally biased region" description="Basic and acidic residues" evidence="2">
    <location>
        <begin position="1"/>
        <end position="12"/>
    </location>
</feature>
<feature type="compositionally biased region" description="Polar residues" evidence="2">
    <location>
        <begin position="178"/>
        <end position="195"/>
    </location>
</feature>
<feature type="compositionally biased region" description="Low complexity" evidence="2">
    <location>
        <begin position="73"/>
        <end position="87"/>
    </location>
</feature>
<dbReference type="InterPro" id="IPR039913">
    <property type="entry name" value="RPAP1/Rba50"/>
</dbReference>
<feature type="region of interest" description="Disordered" evidence="2">
    <location>
        <begin position="1"/>
        <end position="103"/>
    </location>
</feature>
<dbReference type="InterPro" id="IPR013930">
    <property type="entry name" value="RPAP1_N"/>
</dbReference>